<feature type="domain" description="IraD/Gp25-like" evidence="1">
    <location>
        <begin position="45"/>
        <end position="132"/>
    </location>
</feature>
<keyword evidence="3" id="KW-1185">Reference proteome</keyword>
<evidence type="ECO:0000313" key="2">
    <source>
        <dbReference type="EMBL" id="NSX55755.1"/>
    </source>
</evidence>
<organism evidence="2 3">
    <name type="scientific">Parasulfitobacter algicola</name>
    <dbReference type="NCBI Taxonomy" id="2614809"/>
    <lineage>
        <taxon>Bacteria</taxon>
        <taxon>Pseudomonadati</taxon>
        <taxon>Pseudomonadota</taxon>
        <taxon>Alphaproteobacteria</taxon>
        <taxon>Rhodobacterales</taxon>
        <taxon>Roseobacteraceae</taxon>
        <taxon>Parasulfitobacter</taxon>
    </lineage>
</organism>
<dbReference type="RefSeq" id="WP_174138911.1">
    <property type="nucleotide sequence ID" value="NZ_JABUFE010000008.1"/>
</dbReference>
<dbReference type="Proteomes" id="UP000777935">
    <property type="component" value="Unassembled WGS sequence"/>
</dbReference>
<evidence type="ECO:0000259" key="1">
    <source>
        <dbReference type="Pfam" id="PF04965"/>
    </source>
</evidence>
<dbReference type="EMBL" id="JABUFE010000008">
    <property type="protein sequence ID" value="NSX55755.1"/>
    <property type="molecule type" value="Genomic_DNA"/>
</dbReference>
<evidence type="ECO:0000313" key="3">
    <source>
        <dbReference type="Proteomes" id="UP000777935"/>
    </source>
</evidence>
<reference evidence="2 3" key="1">
    <citation type="submission" date="2020-06" db="EMBL/GenBank/DDBJ databases">
        <title>Sulfitobacter algicola sp. nov., isolated from green algae.</title>
        <authorList>
            <person name="Wang C."/>
        </authorList>
    </citation>
    <scope>NUCLEOTIDE SEQUENCE [LARGE SCALE GENOMIC DNA]</scope>
    <source>
        <strain evidence="2 3">1151</strain>
    </source>
</reference>
<dbReference type="Pfam" id="PF04965">
    <property type="entry name" value="GPW_gp25"/>
    <property type="match status" value="1"/>
</dbReference>
<dbReference type="Gene3D" id="3.10.450.40">
    <property type="match status" value="1"/>
</dbReference>
<dbReference type="InterPro" id="IPR017737">
    <property type="entry name" value="TssE1-like"/>
</dbReference>
<comment type="caution">
    <text evidence="2">The sequence shown here is derived from an EMBL/GenBank/DDBJ whole genome shotgun (WGS) entry which is preliminary data.</text>
</comment>
<sequence>MNTTPNILKQPIRSLRIFTSDDPNTLLPKLSVGANGTLQMTEGFDVIRQSLMTLLSTRPGERVMRPTYGCDLEALAFAGHGSTTEMLASLMIRRAIERFEPRVEVIQVEAQSDADTASQLLIRIDYKVRHQQQQDHLAFVVPILPEEETQ</sequence>
<dbReference type="SUPFAM" id="SSF160719">
    <property type="entry name" value="gpW/gp25-like"/>
    <property type="match status" value="1"/>
</dbReference>
<dbReference type="InterPro" id="IPR007048">
    <property type="entry name" value="IraD/Gp25-like"/>
</dbReference>
<gene>
    <name evidence="2" type="primary">tssE</name>
    <name evidence="2" type="ORF">HRQ87_13175</name>
</gene>
<proteinExistence type="predicted"/>
<protein>
    <submittedName>
        <fullName evidence="2">Type VI secretion system baseplate subunit TssE</fullName>
    </submittedName>
</protein>
<accession>A0ABX2IT80</accession>
<dbReference type="NCBIfam" id="TIGR03357">
    <property type="entry name" value="VI_zyme"/>
    <property type="match status" value="1"/>
</dbReference>
<name>A0ABX2IT80_9RHOB</name>